<dbReference type="EMBL" id="VSSQ01046561">
    <property type="protein sequence ID" value="MPN00519.1"/>
    <property type="molecule type" value="Genomic_DNA"/>
</dbReference>
<gene>
    <name evidence="1" type="ORF">SDC9_147714</name>
</gene>
<dbReference type="AlphaFoldDB" id="A0A645EH88"/>
<sequence length="151" mass="17331">MAQAFFDEEQIEVGAPVKQAFGQATQGLRRNVLEAYIGRIADDGIELLMLRVGKEVHHRSLRRTVIRVQFQPHRTRQMAQEGPIATGRLQHPSRVATQCQHGAHHRIGRKHLTKRSNVTQIEAKLQAHRTRPRTWRRAGKTRGIIDSIQRD</sequence>
<accession>A0A645EH88</accession>
<reference evidence="1" key="1">
    <citation type="submission" date="2019-08" db="EMBL/GenBank/DDBJ databases">
        <authorList>
            <person name="Kucharzyk K."/>
            <person name="Murdoch R.W."/>
            <person name="Higgins S."/>
            <person name="Loffler F."/>
        </authorList>
    </citation>
    <scope>NUCLEOTIDE SEQUENCE</scope>
</reference>
<proteinExistence type="predicted"/>
<name>A0A645EH88_9ZZZZ</name>
<protein>
    <submittedName>
        <fullName evidence="1">Uncharacterized protein</fullName>
    </submittedName>
</protein>
<organism evidence="1">
    <name type="scientific">bioreactor metagenome</name>
    <dbReference type="NCBI Taxonomy" id="1076179"/>
    <lineage>
        <taxon>unclassified sequences</taxon>
        <taxon>metagenomes</taxon>
        <taxon>ecological metagenomes</taxon>
    </lineage>
</organism>
<comment type="caution">
    <text evidence="1">The sequence shown here is derived from an EMBL/GenBank/DDBJ whole genome shotgun (WGS) entry which is preliminary data.</text>
</comment>
<evidence type="ECO:0000313" key="1">
    <source>
        <dbReference type="EMBL" id="MPN00519.1"/>
    </source>
</evidence>